<keyword evidence="4" id="KW-0238">DNA-binding</keyword>
<proteinExistence type="predicted"/>
<dbReference type="Pfam" id="PF13921">
    <property type="entry name" value="Myb_DNA-bind_6"/>
    <property type="match status" value="1"/>
</dbReference>
<feature type="region of interest" description="Disordered" evidence="7">
    <location>
        <begin position="344"/>
        <end position="396"/>
    </location>
</feature>
<evidence type="ECO:0000256" key="4">
    <source>
        <dbReference type="ARBA" id="ARBA00023125"/>
    </source>
</evidence>
<evidence type="ECO:0000256" key="2">
    <source>
        <dbReference type="ARBA" id="ARBA00022737"/>
    </source>
</evidence>
<keyword evidence="6" id="KW-0539">Nucleus</keyword>
<feature type="region of interest" description="Disordered" evidence="7">
    <location>
        <begin position="1"/>
        <end position="82"/>
    </location>
</feature>
<protein>
    <submittedName>
        <fullName evidence="10">Uncharacterized protein</fullName>
    </submittedName>
</protein>
<feature type="compositionally biased region" description="Basic and acidic residues" evidence="7">
    <location>
        <begin position="267"/>
        <end position="281"/>
    </location>
</feature>
<evidence type="ECO:0000313" key="10">
    <source>
        <dbReference type="EMBL" id="CAE0262055.1"/>
    </source>
</evidence>
<dbReference type="Pfam" id="PF00249">
    <property type="entry name" value="Myb_DNA-binding"/>
    <property type="match status" value="1"/>
</dbReference>
<feature type="compositionally biased region" description="Basic and acidic residues" evidence="7">
    <location>
        <begin position="561"/>
        <end position="584"/>
    </location>
</feature>
<evidence type="ECO:0000259" key="9">
    <source>
        <dbReference type="PROSITE" id="PS51294"/>
    </source>
</evidence>
<feature type="compositionally biased region" description="Basic and acidic residues" evidence="7">
    <location>
        <begin position="231"/>
        <end position="243"/>
    </location>
</feature>
<feature type="domain" description="HTH myb-type" evidence="9">
    <location>
        <begin position="178"/>
        <end position="228"/>
    </location>
</feature>
<dbReference type="CDD" id="cd00167">
    <property type="entry name" value="SANT"/>
    <property type="match status" value="3"/>
</dbReference>
<keyword evidence="5" id="KW-0804">Transcription</keyword>
<feature type="domain" description="Myb-like" evidence="8">
    <location>
        <begin position="122"/>
        <end position="173"/>
    </location>
</feature>
<evidence type="ECO:0000256" key="1">
    <source>
        <dbReference type="ARBA" id="ARBA00004123"/>
    </source>
</evidence>
<accession>A0A7S3GCM2</accession>
<evidence type="ECO:0000256" key="5">
    <source>
        <dbReference type="ARBA" id="ARBA00023163"/>
    </source>
</evidence>
<feature type="domain" description="HTH myb-type" evidence="9">
    <location>
        <begin position="74"/>
        <end position="121"/>
    </location>
</feature>
<evidence type="ECO:0000259" key="8">
    <source>
        <dbReference type="PROSITE" id="PS50090"/>
    </source>
</evidence>
<gene>
    <name evidence="10" type="ORF">PBIL07802_LOCUS24348</name>
</gene>
<dbReference type="PANTHER" id="PTHR45614">
    <property type="entry name" value="MYB PROTEIN-RELATED"/>
    <property type="match status" value="1"/>
</dbReference>
<feature type="domain" description="HTH myb-type" evidence="9">
    <location>
        <begin position="122"/>
        <end position="177"/>
    </location>
</feature>
<feature type="compositionally biased region" description="Polar residues" evidence="7">
    <location>
        <begin position="510"/>
        <end position="536"/>
    </location>
</feature>
<dbReference type="InterPro" id="IPR001005">
    <property type="entry name" value="SANT/Myb"/>
</dbReference>
<feature type="region of interest" description="Disordered" evidence="7">
    <location>
        <begin position="482"/>
        <end position="584"/>
    </location>
</feature>
<dbReference type="InterPro" id="IPR050560">
    <property type="entry name" value="MYB_TF"/>
</dbReference>
<dbReference type="AlphaFoldDB" id="A0A7S3GCM2"/>
<keyword evidence="3" id="KW-0805">Transcription regulation</keyword>
<organism evidence="10">
    <name type="scientific">Palpitomonas bilix</name>
    <dbReference type="NCBI Taxonomy" id="652834"/>
    <lineage>
        <taxon>Eukaryota</taxon>
        <taxon>Eukaryota incertae sedis</taxon>
    </lineage>
</organism>
<reference evidence="10" key="1">
    <citation type="submission" date="2021-01" db="EMBL/GenBank/DDBJ databases">
        <authorList>
            <person name="Corre E."/>
            <person name="Pelletier E."/>
            <person name="Niang G."/>
            <person name="Scheremetjew M."/>
            <person name="Finn R."/>
            <person name="Kale V."/>
            <person name="Holt S."/>
            <person name="Cochrane G."/>
            <person name="Meng A."/>
            <person name="Brown T."/>
            <person name="Cohen L."/>
        </authorList>
    </citation>
    <scope>NUCLEOTIDE SEQUENCE</scope>
    <source>
        <strain evidence="10">NIES-2562</strain>
    </source>
</reference>
<dbReference type="PROSITE" id="PS50090">
    <property type="entry name" value="MYB_LIKE"/>
    <property type="match status" value="3"/>
</dbReference>
<dbReference type="PANTHER" id="PTHR45614:SF25">
    <property type="entry name" value="MYB PROTEIN"/>
    <property type="match status" value="1"/>
</dbReference>
<dbReference type="FunFam" id="1.10.10.60:FF:000016">
    <property type="entry name" value="Transcriptional activator Myb isoform A"/>
    <property type="match status" value="1"/>
</dbReference>
<dbReference type="InterPro" id="IPR017930">
    <property type="entry name" value="Myb_dom"/>
</dbReference>
<comment type="subcellular location">
    <subcellularLocation>
        <location evidence="1">Nucleus</location>
    </subcellularLocation>
</comment>
<dbReference type="GO" id="GO:0005634">
    <property type="term" value="C:nucleus"/>
    <property type="evidence" value="ECO:0007669"/>
    <property type="project" value="UniProtKB-SubCell"/>
</dbReference>
<feature type="region of interest" description="Disordered" evidence="7">
    <location>
        <begin position="224"/>
        <end position="300"/>
    </location>
</feature>
<dbReference type="InterPro" id="IPR009057">
    <property type="entry name" value="Homeodomain-like_sf"/>
</dbReference>
<dbReference type="SMART" id="SM00717">
    <property type="entry name" value="SANT"/>
    <property type="match status" value="3"/>
</dbReference>
<sequence length="584" mass="63881">MAAPSPVQLGGLQTPQKIDMSPLSAQKTVLSKDKRVHFPPSSTEKSEAKSPLDDEIQVARNQKRGGPMRKSCNKNQPWSQEEDDKLKQVVELYNRKNWKKIASFFDSRSDVQCFHRWQKVLNPDLVKGPWTTAEDERLKSLVKEYGDKKWADVARNLPGRNGKQCRERWHNHLDPNIKREPWTEEENSKLLEAHSRLGNKWAEIAKLLPGRTDNAIKNHWNSTVRRRAQKGKSENDVVKEECTKGTTSAPSPSEPQMEMKNCFSPPTKEKKEAHETRESEHVGSGVTFFGTPSRHSSGDAPSFVMGSPLPADIAMNLLAMSPYLYSRPSPGNFGDAGAACAEQSKLTPPSILKKRKGGDRESDQVREGTPSSAPAMDDVETPKKKGRTDPAVSSSCSPLSKLLAYNYVPKPSPNGAGASSGFGAAMSPDRTSAGSTYLSPGRSLPMGYGSPFMHFFSAFAGGNENGFGGAFPSPAPMWSPGRGSSPMHMHGSPHFPFQSPMNRSGMGSAPPSNSKMDGSSLFLNPQTPSAPQSAYSASKGARRMEMEASASKATPRPQTHRQGERVKTKLKFDQEATEGRAGKE</sequence>
<evidence type="ECO:0000256" key="6">
    <source>
        <dbReference type="ARBA" id="ARBA00023242"/>
    </source>
</evidence>
<dbReference type="PROSITE" id="PS51294">
    <property type="entry name" value="HTH_MYB"/>
    <property type="match status" value="3"/>
</dbReference>
<keyword evidence="2" id="KW-0677">Repeat</keyword>
<feature type="domain" description="Myb-like" evidence="8">
    <location>
        <begin position="174"/>
        <end position="224"/>
    </location>
</feature>
<dbReference type="GO" id="GO:0000978">
    <property type="term" value="F:RNA polymerase II cis-regulatory region sequence-specific DNA binding"/>
    <property type="evidence" value="ECO:0007669"/>
    <property type="project" value="TreeGrafter"/>
</dbReference>
<dbReference type="Gene3D" id="1.10.10.60">
    <property type="entry name" value="Homeodomain-like"/>
    <property type="match status" value="3"/>
</dbReference>
<name>A0A7S3GCM2_9EUKA</name>
<dbReference type="GO" id="GO:0000981">
    <property type="term" value="F:DNA-binding transcription factor activity, RNA polymerase II-specific"/>
    <property type="evidence" value="ECO:0007669"/>
    <property type="project" value="TreeGrafter"/>
</dbReference>
<dbReference type="SUPFAM" id="SSF46689">
    <property type="entry name" value="Homeodomain-like"/>
    <property type="match status" value="2"/>
</dbReference>
<dbReference type="FunFam" id="1.10.10.60:FF:000010">
    <property type="entry name" value="Transcriptional activator Myb isoform A"/>
    <property type="match status" value="1"/>
</dbReference>
<evidence type="ECO:0000256" key="7">
    <source>
        <dbReference type="SAM" id="MobiDB-lite"/>
    </source>
</evidence>
<dbReference type="EMBL" id="HBIB01037311">
    <property type="protein sequence ID" value="CAE0262055.1"/>
    <property type="molecule type" value="Transcribed_RNA"/>
</dbReference>
<evidence type="ECO:0000256" key="3">
    <source>
        <dbReference type="ARBA" id="ARBA00023015"/>
    </source>
</evidence>
<feature type="domain" description="Myb-like" evidence="8">
    <location>
        <begin position="70"/>
        <end position="121"/>
    </location>
</feature>